<evidence type="ECO:0000313" key="12">
    <source>
        <dbReference type="EMBL" id="QHT39285.1"/>
    </source>
</evidence>
<dbReference type="GO" id="GO:0005216">
    <property type="term" value="F:monoatomic ion channel activity"/>
    <property type="evidence" value="ECO:0007669"/>
    <property type="project" value="InterPro"/>
</dbReference>
<dbReference type="InterPro" id="IPR018229">
    <property type="entry name" value="Rhodopsin_retinal_BS"/>
</dbReference>
<keyword evidence="3" id="KW-0600">Photoreceptor protein</keyword>
<keyword evidence="5 11" id="KW-0812">Transmembrane</keyword>
<reference evidence="12" key="1">
    <citation type="journal article" date="2020" name="Nature">
        <title>Giant virus diversity and host interactions through global metagenomics.</title>
        <authorList>
            <person name="Schulz F."/>
            <person name="Roux S."/>
            <person name="Paez-Espino D."/>
            <person name="Jungbluth S."/>
            <person name="Walsh D.A."/>
            <person name="Denef V.J."/>
            <person name="McMahon K.D."/>
            <person name="Konstantinidis K.T."/>
            <person name="Eloe-Fadrosh E.A."/>
            <person name="Kyrpides N.C."/>
            <person name="Woyke T."/>
        </authorList>
    </citation>
    <scope>NUCLEOTIDE SEQUENCE</scope>
    <source>
        <strain evidence="12">GVMAG-S-ERX556126-94</strain>
    </source>
</reference>
<keyword evidence="10" id="KW-0675">Receptor</keyword>
<dbReference type="Gene3D" id="1.20.1070.10">
    <property type="entry name" value="Rhodopsin 7-helix transmembrane proteins"/>
    <property type="match status" value="1"/>
</dbReference>
<evidence type="ECO:0000256" key="7">
    <source>
        <dbReference type="ARBA" id="ARBA00022989"/>
    </source>
</evidence>
<evidence type="ECO:0000256" key="9">
    <source>
        <dbReference type="ARBA" id="ARBA00023136"/>
    </source>
</evidence>
<evidence type="ECO:0000256" key="2">
    <source>
        <dbReference type="ARBA" id="ARBA00008130"/>
    </source>
</evidence>
<evidence type="ECO:0000256" key="6">
    <source>
        <dbReference type="ARBA" id="ARBA00022925"/>
    </source>
</evidence>
<feature type="transmembrane region" description="Helical" evidence="11">
    <location>
        <begin position="146"/>
        <end position="163"/>
    </location>
</feature>
<feature type="transmembrane region" description="Helical" evidence="11">
    <location>
        <begin position="175"/>
        <end position="196"/>
    </location>
</feature>
<evidence type="ECO:0000256" key="3">
    <source>
        <dbReference type="ARBA" id="ARBA00022543"/>
    </source>
</evidence>
<dbReference type="InterPro" id="IPR001425">
    <property type="entry name" value="Arc/bac/fun_rhodopsins"/>
</dbReference>
<organism evidence="12">
    <name type="scientific">viral metagenome</name>
    <dbReference type="NCBI Taxonomy" id="1070528"/>
    <lineage>
        <taxon>unclassified sequences</taxon>
        <taxon>metagenomes</taxon>
        <taxon>organismal metagenomes</taxon>
    </lineage>
</organism>
<protein>
    <submittedName>
        <fullName evidence="12">Uncharacterized protein</fullName>
    </submittedName>
</protein>
<dbReference type="PROSITE" id="PS00950">
    <property type="entry name" value="BACTERIAL_OPSIN_1"/>
    <property type="match status" value="1"/>
</dbReference>
<proteinExistence type="inferred from homology"/>
<dbReference type="AlphaFoldDB" id="A0A6C0FLJ7"/>
<evidence type="ECO:0000256" key="1">
    <source>
        <dbReference type="ARBA" id="ARBA00004141"/>
    </source>
</evidence>
<dbReference type="PRINTS" id="PR00251">
    <property type="entry name" value="BACTRLOPSIN"/>
</dbReference>
<evidence type="ECO:0000256" key="5">
    <source>
        <dbReference type="ARBA" id="ARBA00022692"/>
    </source>
</evidence>
<keyword evidence="4" id="KW-0716">Sensory transduction</keyword>
<dbReference type="GO" id="GO:0009881">
    <property type="term" value="F:photoreceptor activity"/>
    <property type="evidence" value="ECO:0007669"/>
    <property type="project" value="UniProtKB-KW"/>
</dbReference>
<name>A0A6C0FLJ7_9ZZZZ</name>
<evidence type="ECO:0000256" key="8">
    <source>
        <dbReference type="ARBA" id="ARBA00022991"/>
    </source>
</evidence>
<dbReference type="GO" id="GO:0007602">
    <property type="term" value="P:phototransduction"/>
    <property type="evidence" value="ECO:0007669"/>
    <property type="project" value="UniProtKB-KW"/>
</dbReference>
<keyword evidence="7 11" id="KW-1133">Transmembrane helix</keyword>
<dbReference type="EMBL" id="MN738840">
    <property type="protein sequence ID" value="QHT39285.1"/>
    <property type="molecule type" value="Genomic_DNA"/>
</dbReference>
<feature type="transmembrane region" description="Helical" evidence="11">
    <location>
        <begin position="43"/>
        <end position="64"/>
    </location>
</feature>
<dbReference type="SMART" id="SM01021">
    <property type="entry name" value="Bac_rhodopsin"/>
    <property type="match status" value="1"/>
</dbReference>
<keyword evidence="6" id="KW-0681">Retinal protein</keyword>
<feature type="transmembrane region" description="Helical" evidence="11">
    <location>
        <begin position="120"/>
        <end position="140"/>
    </location>
</feature>
<comment type="subcellular location">
    <subcellularLocation>
        <location evidence="1">Membrane</location>
        <topology evidence="1">Multi-pass membrane protein</topology>
    </subcellularLocation>
</comment>
<keyword evidence="8" id="KW-0157">Chromophore</keyword>
<dbReference type="GO" id="GO:0016020">
    <property type="term" value="C:membrane"/>
    <property type="evidence" value="ECO:0007669"/>
    <property type="project" value="UniProtKB-SubCell"/>
</dbReference>
<comment type="similarity">
    <text evidence="2">Belongs to the archaeal/bacterial/fungal opsin family.</text>
</comment>
<dbReference type="Pfam" id="PF01036">
    <property type="entry name" value="Bac_rhodopsin"/>
    <property type="match status" value="1"/>
</dbReference>
<feature type="transmembrane region" description="Helical" evidence="11">
    <location>
        <begin position="202"/>
        <end position="221"/>
    </location>
</feature>
<dbReference type="SUPFAM" id="SSF81321">
    <property type="entry name" value="Family A G protein-coupled receptor-like"/>
    <property type="match status" value="1"/>
</dbReference>
<feature type="transmembrane region" description="Helical" evidence="11">
    <location>
        <begin position="76"/>
        <end position="94"/>
    </location>
</feature>
<evidence type="ECO:0000256" key="10">
    <source>
        <dbReference type="ARBA" id="ARBA00023170"/>
    </source>
</evidence>
<keyword evidence="9 11" id="KW-0472">Membrane</keyword>
<evidence type="ECO:0000256" key="11">
    <source>
        <dbReference type="SAM" id="Phobius"/>
    </source>
</evidence>
<evidence type="ECO:0000256" key="4">
    <source>
        <dbReference type="ARBA" id="ARBA00022606"/>
    </source>
</evidence>
<sequence length="234" mass="27403">MINNSLVKKTIYGSLIIQFLTTAISLDGLNYDLTIEDSILKDILLLEAFVQFIEAFFYIWVIYALKDLNKMTSRRYFDWFITTPIMLISTIIFMEYKRKKEAHEDTLYFWDFIKNNKKNIILIVSLNFLMLLMGILSEVGIIDMKYGISLGFLFFIGSFYVIYENYAKHTENGKKLFVFLFGVWSLYGFSALLPVVPKNTCYNILDIVAKNFYGLFIYHYITQVGARKGYMLGM</sequence>
<accession>A0A6C0FLJ7</accession>